<feature type="compositionally biased region" description="Polar residues" evidence="1">
    <location>
        <begin position="536"/>
        <end position="554"/>
    </location>
</feature>
<feature type="compositionally biased region" description="Low complexity" evidence="1">
    <location>
        <begin position="370"/>
        <end position="386"/>
    </location>
</feature>
<sequence>MPLEVIRYTPDELLHLRESPLIQKPDGLPAIEQWMEPAPEQNQRKGGRTQGVRNDDTAQAGENGQRTSLFPNKHFTRHSNTAPEDIVLGPPKMAFASSSRVPKLAADTNDKDEDADARAKDIRDKFFKEREERKNGPLNGRRAREGDEGWTNVRGRKASFSEDADRPPRIGGRFTREGDAEEAAPRRNGARGRFEQPWLRDNVEVKDADTGHGSWRDRGNARDRDWTRGTNNHNRLEEEPEWMDSTPVKKKDDLGMARFSRGKSTEWLEDAPKDDKKPHTQEDFQRWKEQMKAGKAVEEKENIPEPAPAKDTPTSSKPITPMLLDGKDMFGMWGAAAVRQESPAATEGATAPPKPKLPAKQSKFAKLFSPQEEQQQQPQQQQIQPEALFGAANGNNEDKEGFQRILQMLGNTSIHTQSPSQGSAPQSRKPSLFSPVETRSPDRDTVHVQPQPTRHHILRSREEKAGFIESVLAPRGTPTEFKGPQGAFGPFSPVGEPGPEQMRQEPMRQEPMRQEPMRQEPRPESIRSPEERMHQATPSSNGMNNFGIQGLMSSQPPPHAAQLSRDREFLLNLMTQPQRNTPPQPTQARPPPPPELFTNFVETKAMPPRGNPPPGLFDDRQFPENDVRYQPQPQRRMPENPEIENAMRRAGRFNLPVHPGLDDPAIAGLQRRGTVDAGIPRGQMGNMGIPHQGPPDQMWAMKPPGLQQPQDRPPVSSMAPPPGFPAARGPPGFGAPNMPPFSAGNTPLGHPGMRGPPVQGPPSAGPGPSPMFSPPGHGGPPHGYFGPPQGPPPPPGFGGPGPGPMGMNGPGAHHDHQVQQMLGLRGSVGGPPPGFGGPGAMGMLARGPGVPGVPGPNGLDFFENQRRGSHVQGPFGGL</sequence>
<feature type="region of interest" description="Disordered" evidence="1">
    <location>
        <begin position="474"/>
        <end position="640"/>
    </location>
</feature>
<feature type="compositionally biased region" description="Pro residues" evidence="1">
    <location>
        <begin position="758"/>
        <end position="773"/>
    </location>
</feature>
<feature type="compositionally biased region" description="Basic and acidic residues" evidence="1">
    <location>
        <begin position="263"/>
        <end position="303"/>
    </location>
</feature>
<reference evidence="2 3" key="1">
    <citation type="journal article" date="2023" name="Plant Dis.">
        <title>First Report of Diplodia intermedia Causing Canker and Dieback Diseases on Apple Trees in Canada.</title>
        <authorList>
            <person name="Ellouze W."/>
            <person name="Ilyukhin E."/>
            <person name="Sulman M."/>
            <person name="Ali S."/>
        </authorList>
    </citation>
    <scope>NUCLEOTIDE SEQUENCE [LARGE SCALE GENOMIC DNA]</scope>
    <source>
        <strain evidence="2 3">M45-28</strain>
    </source>
</reference>
<gene>
    <name evidence="2" type="ORF">SLS58_005417</name>
</gene>
<organism evidence="2 3">
    <name type="scientific">Diplodia intermedia</name>
    <dbReference type="NCBI Taxonomy" id="856260"/>
    <lineage>
        <taxon>Eukaryota</taxon>
        <taxon>Fungi</taxon>
        <taxon>Dikarya</taxon>
        <taxon>Ascomycota</taxon>
        <taxon>Pezizomycotina</taxon>
        <taxon>Dothideomycetes</taxon>
        <taxon>Dothideomycetes incertae sedis</taxon>
        <taxon>Botryosphaeriales</taxon>
        <taxon>Botryosphaeriaceae</taxon>
        <taxon>Diplodia</taxon>
    </lineage>
</organism>
<name>A0ABR3TR93_9PEZI</name>
<dbReference type="Proteomes" id="UP001521184">
    <property type="component" value="Unassembled WGS sequence"/>
</dbReference>
<feature type="compositionally biased region" description="Basic and acidic residues" evidence="1">
    <location>
        <begin position="617"/>
        <end position="627"/>
    </location>
</feature>
<accession>A0ABR3TR93</accession>
<feature type="compositionally biased region" description="Basic and acidic residues" evidence="1">
    <location>
        <begin position="159"/>
        <end position="178"/>
    </location>
</feature>
<evidence type="ECO:0000313" key="2">
    <source>
        <dbReference type="EMBL" id="KAL1642646.1"/>
    </source>
</evidence>
<feature type="compositionally biased region" description="Polar residues" evidence="1">
    <location>
        <begin position="409"/>
        <end position="429"/>
    </location>
</feature>
<dbReference type="EMBL" id="JAKEKT020000032">
    <property type="protein sequence ID" value="KAL1642646.1"/>
    <property type="molecule type" value="Genomic_DNA"/>
</dbReference>
<feature type="compositionally biased region" description="Pro residues" evidence="1">
    <location>
        <begin position="580"/>
        <end position="595"/>
    </location>
</feature>
<feature type="region of interest" description="Disordered" evidence="1">
    <location>
        <begin position="30"/>
        <end position="462"/>
    </location>
</feature>
<keyword evidence="3" id="KW-1185">Reference proteome</keyword>
<feature type="compositionally biased region" description="Basic and acidic residues" evidence="1">
    <location>
        <begin position="116"/>
        <end position="135"/>
    </location>
</feature>
<feature type="compositionally biased region" description="Basic and acidic residues" evidence="1">
    <location>
        <begin position="502"/>
        <end position="534"/>
    </location>
</feature>
<feature type="compositionally biased region" description="Basic and acidic residues" evidence="1">
    <location>
        <begin position="201"/>
        <end position="227"/>
    </location>
</feature>
<feature type="compositionally biased region" description="Low complexity" evidence="1">
    <location>
        <begin position="725"/>
        <end position="736"/>
    </location>
</feature>
<dbReference type="Pfam" id="PF20566">
    <property type="entry name" value="Eap1"/>
    <property type="match status" value="1"/>
</dbReference>
<comment type="caution">
    <text evidence="2">The sequence shown here is derived from an EMBL/GenBank/DDBJ whole genome shotgun (WGS) entry which is preliminary data.</text>
</comment>
<proteinExistence type="predicted"/>
<evidence type="ECO:0000313" key="3">
    <source>
        <dbReference type="Proteomes" id="UP001521184"/>
    </source>
</evidence>
<protein>
    <submittedName>
        <fullName evidence="2">Uncharacterized protein</fullName>
    </submittedName>
</protein>
<feature type="compositionally biased region" description="Polar residues" evidence="1">
    <location>
        <begin position="60"/>
        <end position="70"/>
    </location>
</feature>
<evidence type="ECO:0000256" key="1">
    <source>
        <dbReference type="SAM" id="MobiDB-lite"/>
    </source>
</evidence>
<feature type="compositionally biased region" description="Pro residues" evidence="1">
    <location>
        <begin position="788"/>
        <end position="803"/>
    </location>
</feature>
<dbReference type="InterPro" id="IPR046784">
    <property type="entry name" value="Eap1"/>
</dbReference>
<feature type="region of interest" description="Disordered" evidence="1">
    <location>
        <begin position="701"/>
        <end position="814"/>
    </location>
</feature>